<dbReference type="EMBL" id="WNKV01000006">
    <property type="protein sequence ID" value="MTW16452.1"/>
    <property type="molecule type" value="Genomic_DNA"/>
</dbReference>
<organism evidence="2 3">
    <name type="scientific">Rhodoplanes serenus</name>
    <dbReference type="NCBI Taxonomy" id="200615"/>
    <lineage>
        <taxon>Bacteria</taxon>
        <taxon>Pseudomonadati</taxon>
        <taxon>Pseudomonadota</taxon>
        <taxon>Alphaproteobacteria</taxon>
        <taxon>Hyphomicrobiales</taxon>
        <taxon>Nitrobacteraceae</taxon>
        <taxon>Rhodoplanes</taxon>
    </lineage>
</organism>
<name>A0A9X4XJQ8_9BRAD</name>
<reference evidence="2 3" key="1">
    <citation type="submission" date="2019-11" db="EMBL/GenBank/DDBJ databases">
        <title>Whole-genome sequence of Rhodoplanes serenus DSM 18633, type strain.</title>
        <authorList>
            <person name="Kyndt J.A."/>
            <person name="Meyer T.E."/>
        </authorList>
    </citation>
    <scope>NUCLEOTIDE SEQUENCE [LARGE SCALE GENOMIC DNA]</scope>
    <source>
        <strain evidence="2 3">DSM 18633</strain>
    </source>
</reference>
<dbReference type="RefSeq" id="WP_155479421.1">
    <property type="nucleotide sequence ID" value="NZ_WNKV01000006.1"/>
</dbReference>
<dbReference type="SUPFAM" id="SSF52218">
    <property type="entry name" value="Flavoproteins"/>
    <property type="match status" value="1"/>
</dbReference>
<proteinExistence type="predicted"/>
<sequence>MLSTPAAKSAITERSERRPFILGIGGTPRERSSTELALRVSLAAAAANGAGTMLLGGRDLLLPLYQPGPEHQTPQSRRLVDALRRCDGLVIASPSYHGAMSGLIKNALDYTEEVRGAGRTYLDGIAVGLIACAGGSQGAGQTLAALRGVAHALRGWPTPFGAAICTTPMLFDADGACLDLKTAAQLELVGRQVLSFARMNMAAGDAAGR</sequence>
<dbReference type="InterPro" id="IPR029039">
    <property type="entry name" value="Flavoprotein-like_sf"/>
</dbReference>
<dbReference type="InterPro" id="IPR005025">
    <property type="entry name" value="FMN_Rdtase-like_dom"/>
</dbReference>
<evidence type="ECO:0000313" key="2">
    <source>
        <dbReference type="EMBL" id="MTW16452.1"/>
    </source>
</evidence>
<comment type="caution">
    <text evidence="2">The sequence shown here is derived from an EMBL/GenBank/DDBJ whole genome shotgun (WGS) entry which is preliminary data.</text>
</comment>
<dbReference type="Proteomes" id="UP000438991">
    <property type="component" value="Unassembled WGS sequence"/>
</dbReference>
<feature type="domain" description="NADPH-dependent FMN reductase-like" evidence="1">
    <location>
        <begin position="21"/>
        <end position="159"/>
    </location>
</feature>
<evidence type="ECO:0000259" key="1">
    <source>
        <dbReference type="Pfam" id="PF03358"/>
    </source>
</evidence>
<evidence type="ECO:0000313" key="3">
    <source>
        <dbReference type="Proteomes" id="UP000438991"/>
    </source>
</evidence>
<dbReference type="AlphaFoldDB" id="A0A9X4XJQ8"/>
<accession>A0A9X4XJQ8</accession>
<dbReference type="Pfam" id="PF03358">
    <property type="entry name" value="FMN_red"/>
    <property type="match status" value="1"/>
</dbReference>
<protein>
    <submittedName>
        <fullName evidence="2">FMN reductase</fullName>
    </submittedName>
</protein>
<dbReference type="GO" id="GO:0016491">
    <property type="term" value="F:oxidoreductase activity"/>
    <property type="evidence" value="ECO:0007669"/>
    <property type="project" value="InterPro"/>
</dbReference>
<gene>
    <name evidence="2" type="ORF">GJ689_09530</name>
</gene>
<dbReference type="Gene3D" id="3.40.50.360">
    <property type="match status" value="1"/>
</dbReference>